<comment type="similarity">
    <text evidence="2">In the central section; belongs to the CRISPR-associated helicase Cas3 family.</text>
</comment>
<evidence type="ECO:0000256" key="4">
    <source>
        <dbReference type="ARBA" id="ARBA00022723"/>
    </source>
</evidence>
<dbReference type="PROSITE" id="PS51643">
    <property type="entry name" value="HD_CAS3"/>
    <property type="match status" value="1"/>
</dbReference>
<dbReference type="RefSeq" id="WP_030429679.1">
    <property type="nucleotide sequence ID" value="NZ_JOEF01000008.1"/>
</dbReference>
<sequence length="935" mass="100989">MLDRAGVLSVWAKSVCDERGVVTGWLPLHQHLDDSGAVAGFLVDRWVSPQALAGIARDFPDGLEGVRVMARWLAAVHDVGKASPAFAVQVPRLADHMRDHGLAAKPVLAHDPQRAAVSHALVGYCAVLDWLTQRLGFARRGVAAQLAGVVGSHHGVSPEDGQIALAGERFDLAGEGPWEVARRFFLERATESIGGSAVLARYRDVRLSKPSQVLLTAIVILADWIASNTDLFPIYPLSTLEGPPLELSAAAMARRVGTAVALVDLPPRWRARRCESTVDQLFRERFNRAALGARPVQAAAVNVASSSPGPAMMIIEAPMGAGKTEAALLAAEVLARKSGADGCFLALPTQATTDAMFSRVRRWLEVLPGREGPVSVTLAHGKASLNDEFGGLVRRGRYGSIGDEPEPTLIAHQWLSGRKKGVLAAFVVGTIDQILFAGLKSRHVMLRHLALAGKVVIVDEVHAYDVYMSQYLHRVLHWLGAYGVPVVLLSATLPPDRRAELLNAYDSGAGGAGCHVAQPDWGYPVVSSTAARAPHPVALSPERTTVMLEHLDDDLDTLVVYLREHLVEGGCAVVVRNTVTRVQETAERLEREFGAEYVTVNHSRFLSCDRARTDRALVHAFGPPGPDVQRPPLHIVVASQVVEQSLDVDFDLMVTDLAPVDLVLQRLGRLHRHDRTRPAPLRRPRCALVGAEDWASEPVAAARGSRRVYGDHTLLRSAALLGPHARDQVTLPTDIAPLVHQAYAAGPVGPDSWRADMEQAQRAAVEAASRRAEAARTFLLGEATCGSASLVGWLRAGVGEPDDDHRGAAQVRDGEESLEVLVIQQDRDGGLLTADWITEHAGEPIPLDSPIPFAQAKIIAACTLRLPLALCHPGVVDDVIQALEVNHITSFHTSPLLAGELVLVLDENRTTELKHGNAHFRLTYDPRRGLMHDRG</sequence>
<dbReference type="PANTHER" id="PTHR47963">
    <property type="entry name" value="DEAD-BOX ATP-DEPENDENT RNA HELICASE 47, MITOCHONDRIAL"/>
    <property type="match status" value="1"/>
</dbReference>
<dbReference type="InterPro" id="IPR027417">
    <property type="entry name" value="P-loop_NTPase"/>
</dbReference>
<dbReference type="GO" id="GO:0016787">
    <property type="term" value="F:hydrolase activity"/>
    <property type="evidence" value="ECO:0007669"/>
    <property type="project" value="UniProtKB-KW"/>
</dbReference>
<dbReference type="eggNOG" id="COG1203">
    <property type="taxonomic scope" value="Bacteria"/>
</dbReference>
<dbReference type="EMBL" id="LT629701">
    <property type="protein sequence ID" value="SDM82815.1"/>
    <property type="molecule type" value="Genomic_DNA"/>
</dbReference>
<dbReference type="Proteomes" id="UP000183376">
    <property type="component" value="Chromosome I"/>
</dbReference>
<comment type="similarity">
    <text evidence="1">In the N-terminal section; belongs to the CRISPR-associated nuclease Cas3-HD family.</text>
</comment>
<dbReference type="NCBIfam" id="TIGR01587">
    <property type="entry name" value="cas3_core"/>
    <property type="match status" value="1"/>
</dbReference>
<dbReference type="Pfam" id="PF18395">
    <property type="entry name" value="Cas3_C"/>
    <property type="match status" value="1"/>
</dbReference>
<dbReference type="GO" id="GO:0003723">
    <property type="term" value="F:RNA binding"/>
    <property type="evidence" value="ECO:0007669"/>
    <property type="project" value="TreeGrafter"/>
</dbReference>
<keyword evidence="3" id="KW-0540">Nuclease</keyword>
<evidence type="ECO:0000256" key="8">
    <source>
        <dbReference type="ARBA" id="ARBA00022840"/>
    </source>
</evidence>
<dbReference type="STRING" id="211114.SAMN04489726_3560"/>
<dbReference type="GO" id="GO:0003724">
    <property type="term" value="F:RNA helicase activity"/>
    <property type="evidence" value="ECO:0007669"/>
    <property type="project" value="TreeGrafter"/>
</dbReference>
<accession>A0A1G9WFM2</accession>
<organism evidence="12 13">
    <name type="scientific">Allokutzneria albata</name>
    <name type="common">Kibdelosporangium albatum</name>
    <dbReference type="NCBI Taxonomy" id="211114"/>
    <lineage>
        <taxon>Bacteria</taxon>
        <taxon>Bacillati</taxon>
        <taxon>Actinomycetota</taxon>
        <taxon>Actinomycetes</taxon>
        <taxon>Pseudonocardiales</taxon>
        <taxon>Pseudonocardiaceae</taxon>
        <taxon>Allokutzneria</taxon>
    </lineage>
</organism>
<proteinExistence type="inferred from homology"/>
<evidence type="ECO:0000256" key="7">
    <source>
        <dbReference type="ARBA" id="ARBA00022806"/>
    </source>
</evidence>
<dbReference type="InterPro" id="IPR006474">
    <property type="entry name" value="Helicase_Cas3_CRISPR-ass_core"/>
</dbReference>
<dbReference type="Pfam" id="PF22590">
    <property type="entry name" value="Cas3-like_C_2"/>
    <property type="match status" value="1"/>
</dbReference>
<keyword evidence="4" id="KW-0479">Metal-binding</keyword>
<dbReference type="GO" id="GO:0005524">
    <property type="term" value="F:ATP binding"/>
    <property type="evidence" value="ECO:0007669"/>
    <property type="project" value="UniProtKB-KW"/>
</dbReference>
<dbReference type="PANTHER" id="PTHR47963:SF9">
    <property type="entry name" value="CRISPR-ASSOCIATED ENDONUCLEASE_HELICASE CAS3"/>
    <property type="match status" value="1"/>
</dbReference>
<dbReference type="GO" id="GO:0046872">
    <property type="term" value="F:metal ion binding"/>
    <property type="evidence" value="ECO:0007669"/>
    <property type="project" value="UniProtKB-KW"/>
</dbReference>
<keyword evidence="6" id="KW-0378">Hydrolase</keyword>
<reference evidence="12 13" key="1">
    <citation type="submission" date="2016-10" db="EMBL/GenBank/DDBJ databases">
        <authorList>
            <person name="de Groot N.N."/>
        </authorList>
    </citation>
    <scope>NUCLEOTIDE SEQUENCE [LARGE SCALE GENOMIC DNA]</scope>
    <source>
        <strain evidence="12 13">DSM 44149</strain>
    </source>
</reference>
<dbReference type="Gene3D" id="1.10.3210.30">
    <property type="match status" value="1"/>
</dbReference>
<dbReference type="Gene3D" id="3.40.50.300">
    <property type="entry name" value="P-loop containing nucleotide triphosphate hydrolases"/>
    <property type="match status" value="2"/>
</dbReference>
<evidence type="ECO:0000256" key="3">
    <source>
        <dbReference type="ARBA" id="ARBA00022722"/>
    </source>
</evidence>
<dbReference type="OrthoDB" id="9810236at2"/>
<dbReference type="InterPro" id="IPR038257">
    <property type="entry name" value="CRISPR-assoc_Cas3_HD_sf"/>
</dbReference>
<gene>
    <name evidence="12" type="ORF">SAMN04489726_3560</name>
</gene>
<dbReference type="InterPro" id="IPR011545">
    <property type="entry name" value="DEAD/DEAH_box_helicase_dom"/>
</dbReference>
<dbReference type="PROSITE" id="PS51192">
    <property type="entry name" value="HELICASE_ATP_BIND_1"/>
    <property type="match status" value="1"/>
</dbReference>
<dbReference type="AlphaFoldDB" id="A0A1G9WFM2"/>
<evidence type="ECO:0000313" key="12">
    <source>
        <dbReference type="EMBL" id="SDM82815.1"/>
    </source>
</evidence>
<name>A0A1G9WFM2_ALLAB</name>
<evidence type="ECO:0000256" key="5">
    <source>
        <dbReference type="ARBA" id="ARBA00022741"/>
    </source>
</evidence>
<dbReference type="GO" id="GO:0004518">
    <property type="term" value="F:nuclease activity"/>
    <property type="evidence" value="ECO:0007669"/>
    <property type="project" value="UniProtKB-KW"/>
</dbReference>
<evidence type="ECO:0000256" key="6">
    <source>
        <dbReference type="ARBA" id="ARBA00022801"/>
    </source>
</evidence>
<dbReference type="NCBIfam" id="TIGR01596">
    <property type="entry name" value="cas3_HD"/>
    <property type="match status" value="1"/>
</dbReference>
<evidence type="ECO:0000256" key="1">
    <source>
        <dbReference type="ARBA" id="ARBA00006847"/>
    </source>
</evidence>
<evidence type="ECO:0000256" key="2">
    <source>
        <dbReference type="ARBA" id="ARBA00009046"/>
    </source>
</evidence>
<evidence type="ECO:0000313" key="13">
    <source>
        <dbReference type="Proteomes" id="UP000183376"/>
    </source>
</evidence>
<dbReference type="Pfam" id="PF00270">
    <property type="entry name" value="DEAD"/>
    <property type="match status" value="1"/>
</dbReference>
<keyword evidence="13" id="KW-1185">Reference proteome</keyword>
<dbReference type="InterPro" id="IPR041372">
    <property type="entry name" value="Cas3_C"/>
</dbReference>
<dbReference type="InterPro" id="IPR050547">
    <property type="entry name" value="DEAD_box_RNA_helicases"/>
</dbReference>
<dbReference type="InterPro" id="IPR014001">
    <property type="entry name" value="Helicase_ATP-bd"/>
</dbReference>
<evidence type="ECO:0000259" key="10">
    <source>
        <dbReference type="PROSITE" id="PS51192"/>
    </source>
</evidence>
<dbReference type="SMART" id="SM00487">
    <property type="entry name" value="DEXDc"/>
    <property type="match status" value="1"/>
</dbReference>
<dbReference type="CDD" id="cd09641">
    <property type="entry name" value="Cas3''_I"/>
    <property type="match status" value="1"/>
</dbReference>
<feature type="domain" description="Helicase ATP-binding" evidence="10">
    <location>
        <begin position="304"/>
        <end position="511"/>
    </location>
</feature>
<keyword evidence="9" id="KW-0051">Antiviral defense</keyword>
<keyword evidence="8" id="KW-0067">ATP-binding</keyword>
<dbReference type="GO" id="GO:0051607">
    <property type="term" value="P:defense response to virus"/>
    <property type="evidence" value="ECO:0007669"/>
    <property type="project" value="UniProtKB-KW"/>
</dbReference>
<evidence type="ECO:0000259" key="11">
    <source>
        <dbReference type="PROSITE" id="PS51643"/>
    </source>
</evidence>
<keyword evidence="5" id="KW-0547">Nucleotide-binding</keyword>
<dbReference type="SUPFAM" id="SSF52540">
    <property type="entry name" value="P-loop containing nucleoside triphosphate hydrolases"/>
    <property type="match status" value="1"/>
</dbReference>
<dbReference type="CDD" id="cd17930">
    <property type="entry name" value="DEXHc_cas3"/>
    <property type="match status" value="1"/>
</dbReference>
<dbReference type="InterPro" id="IPR054712">
    <property type="entry name" value="Cas3-like_dom"/>
</dbReference>
<protein>
    <submittedName>
        <fullName evidence="12">CRISPR-associated helicase, Cas3 family</fullName>
    </submittedName>
</protein>
<keyword evidence="7" id="KW-0347">Helicase</keyword>
<feature type="domain" description="HD Cas3-type" evidence="11">
    <location>
        <begin position="21"/>
        <end position="225"/>
    </location>
</feature>
<dbReference type="Pfam" id="PF18019">
    <property type="entry name" value="Cas3_HD"/>
    <property type="match status" value="1"/>
</dbReference>
<dbReference type="InterPro" id="IPR006483">
    <property type="entry name" value="CRISPR-assoc_Cas3_HD"/>
</dbReference>
<evidence type="ECO:0000256" key="9">
    <source>
        <dbReference type="ARBA" id="ARBA00023118"/>
    </source>
</evidence>